<keyword evidence="1" id="KW-0812">Transmembrane</keyword>
<dbReference type="AlphaFoldDB" id="X6LY37"/>
<evidence type="ECO:0000256" key="1">
    <source>
        <dbReference type="SAM" id="Phobius"/>
    </source>
</evidence>
<keyword evidence="1" id="KW-1133">Transmembrane helix</keyword>
<reference evidence="2 3" key="1">
    <citation type="journal article" date="2013" name="Curr. Biol.">
        <title>The Genome of the Foraminiferan Reticulomyxa filosa.</title>
        <authorList>
            <person name="Glockner G."/>
            <person name="Hulsmann N."/>
            <person name="Schleicher M."/>
            <person name="Noegel A.A."/>
            <person name="Eichinger L."/>
            <person name="Gallinger C."/>
            <person name="Pawlowski J."/>
            <person name="Sierra R."/>
            <person name="Euteneuer U."/>
            <person name="Pillet L."/>
            <person name="Moustafa A."/>
            <person name="Platzer M."/>
            <person name="Groth M."/>
            <person name="Szafranski K."/>
            <person name="Schliwa M."/>
        </authorList>
    </citation>
    <scope>NUCLEOTIDE SEQUENCE [LARGE SCALE GENOMIC DNA]</scope>
</reference>
<dbReference type="EMBL" id="ASPP01027892">
    <property type="protein sequence ID" value="ETO05645.1"/>
    <property type="molecule type" value="Genomic_DNA"/>
</dbReference>
<evidence type="ECO:0000313" key="3">
    <source>
        <dbReference type="Proteomes" id="UP000023152"/>
    </source>
</evidence>
<evidence type="ECO:0000313" key="2">
    <source>
        <dbReference type="EMBL" id="ETO05645.1"/>
    </source>
</evidence>
<dbReference type="Proteomes" id="UP000023152">
    <property type="component" value="Unassembled WGS sequence"/>
</dbReference>
<sequence length="197" mass="22285">SSNTGSSGNNAPNDSVIHYHNHSSSHSNLFASASLFNIDSANDVANLIGPMEKRFHKKIVYKPLPLTLLQELRQLHFENLSSEISPYFVLPTDDKPTDMPSFELTLQYAFPTQSEAANGASTQTAVTASLSAEQKKKEKSKTQCINEQYDKLLQDIMASCNVSIDRIKTWKDKIHISSPYVYMYMHIFYFIFIQLII</sequence>
<gene>
    <name evidence="2" type="ORF">RFI_31750</name>
</gene>
<accession>X6LY37</accession>
<feature type="non-terminal residue" evidence="2">
    <location>
        <position position="1"/>
    </location>
</feature>
<keyword evidence="1" id="KW-0472">Membrane</keyword>
<proteinExistence type="predicted"/>
<organism evidence="2 3">
    <name type="scientific">Reticulomyxa filosa</name>
    <dbReference type="NCBI Taxonomy" id="46433"/>
    <lineage>
        <taxon>Eukaryota</taxon>
        <taxon>Sar</taxon>
        <taxon>Rhizaria</taxon>
        <taxon>Retaria</taxon>
        <taxon>Foraminifera</taxon>
        <taxon>Monothalamids</taxon>
        <taxon>Reticulomyxidae</taxon>
        <taxon>Reticulomyxa</taxon>
    </lineage>
</organism>
<feature type="transmembrane region" description="Helical" evidence="1">
    <location>
        <begin position="180"/>
        <end position="196"/>
    </location>
</feature>
<comment type="caution">
    <text evidence="2">The sequence shown here is derived from an EMBL/GenBank/DDBJ whole genome shotgun (WGS) entry which is preliminary data.</text>
</comment>
<name>X6LY37_RETFI</name>
<protein>
    <submittedName>
        <fullName evidence="2">Uncharacterized protein</fullName>
    </submittedName>
</protein>
<keyword evidence="3" id="KW-1185">Reference proteome</keyword>